<comment type="caution">
    <text evidence="2">The sequence shown here is derived from an EMBL/GenBank/DDBJ whole genome shotgun (WGS) entry which is preliminary data.</text>
</comment>
<name>A0ABQ2MVU6_9ACTN</name>
<gene>
    <name evidence="2" type="ORF">GCM10012286_78760</name>
</gene>
<sequence length="241" mass="24591">MVTLALLHTSPVHVPVFDALRDADHPGLALRHVVHEDLLARARAEGPDAVADDVRAALAEAAAGDGAEGGGADAVLCTCSTIGGVAESHAAAVCVPVLRVDRPMAAAAVRAGSSVAVVATVASTLEPTRALVAEEAARAGRPVDVRTVLVDGAWERFEAGDREEFLRLVVDAVEAVAGSVDAVVLAQASMADAADRVSAAVPVLASPRTGLREAARLCEPSQPGPVVDQPRPEPVVDQPRA</sequence>
<dbReference type="InterPro" id="IPR015942">
    <property type="entry name" value="Asp/Glu/hydantoin_racemase"/>
</dbReference>
<evidence type="ECO:0000313" key="2">
    <source>
        <dbReference type="EMBL" id="GGO58743.1"/>
    </source>
</evidence>
<evidence type="ECO:0000313" key="3">
    <source>
        <dbReference type="Proteomes" id="UP000656881"/>
    </source>
</evidence>
<evidence type="ECO:0000256" key="1">
    <source>
        <dbReference type="SAM" id="MobiDB-lite"/>
    </source>
</evidence>
<organism evidence="2 3">
    <name type="scientific">Streptomyces lasiicapitis</name>
    <dbReference type="NCBI Taxonomy" id="1923961"/>
    <lineage>
        <taxon>Bacteria</taxon>
        <taxon>Bacillati</taxon>
        <taxon>Actinomycetota</taxon>
        <taxon>Actinomycetes</taxon>
        <taxon>Kitasatosporales</taxon>
        <taxon>Streptomycetaceae</taxon>
        <taxon>Streptomyces</taxon>
    </lineage>
</organism>
<evidence type="ECO:0008006" key="4">
    <source>
        <dbReference type="Google" id="ProtNLM"/>
    </source>
</evidence>
<dbReference type="Proteomes" id="UP000656881">
    <property type="component" value="Unassembled WGS sequence"/>
</dbReference>
<protein>
    <recommendedName>
        <fullName evidence="4">Arylsulfatase</fullName>
    </recommendedName>
</protein>
<dbReference type="EMBL" id="BMNG01000025">
    <property type="protein sequence ID" value="GGO58743.1"/>
    <property type="molecule type" value="Genomic_DNA"/>
</dbReference>
<feature type="region of interest" description="Disordered" evidence="1">
    <location>
        <begin position="218"/>
        <end position="241"/>
    </location>
</feature>
<keyword evidence="3" id="KW-1185">Reference proteome</keyword>
<accession>A0ABQ2MVU6</accession>
<proteinExistence type="predicted"/>
<reference evidence="3" key="1">
    <citation type="journal article" date="2019" name="Int. J. Syst. Evol. Microbiol.">
        <title>The Global Catalogue of Microorganisms (GCM) 10K type strain sequencing project: providing services to taxonomists for standard genome sequencing and annotation.</title>
        <authorList>
            <consortium name="The Broad Institute Genomics Platform"/>
            <consortium name="The Broad Institute Genome Sequencing Center for Infectious Disease"/>
            <person name="Wu L."/>
            <person name="Ma J."/>
        </authorList>
    </citation>
    <scope>NUCLEOTIDE SEQUENCE [LARGE SCALE GENOMIC DNA]</scope>
    <source>
        <strain evidence="3">CGMCC 4.7349</strain>
    </source>
</reference>
<dbReference type="Pfam" id="PF01177">
    <property type="entry name" value="Asp_Glu_race"/>
    <property type="match status" value="1"/>
</dbReference>
<dbReference type="RefSeq" id="WP_189177503.1">
    <property type="nucleotide sequence ID" value="NZ_BMNG01000025.1"/>
</dbReference>